<protein>
    <submittedName>
        <fullName evidence="1">Uncharacterized protein</fullName>
    </submittedName>
</protein>
<gene>
    <name evidence="1" type="ORF">HDG70_000848</name>
</gene>
<sequence length="288" mass="32326">MEVILCGSPVSGATPAFIARTPVEAYDLLKERGEGVVLVSFSDRQGIEFALNASRLYRDKKFLLVLEKADLKTWIELERAGVTPVHPTDIEQVLKNLKFKARTPVPVEAAVEEEKKTLKEQLGKPVSAVYAGKVAVTSLKPGAGKSFLARELAEEFRKATGLPVYINEEGQGLCFFEEDFDPELGSRYDSVLVVSRADEISLARLSNLKGLYEFKNFYLVLNQSEKIRILAEALPFPLAAVVPPKESKNYERELKKILSLVTGSDFLFEKKRSFWEVIGWKRRNAQQV</sequence>
<dbReference type="RefSeq" id="WP_028052468.1">
    <property type="nucleotide sequence ID" value="NZ_ATYG01000021.1"/>
</dbReference>
<comment type="caution">
    <text evidence="1">The sequence shown here is derived from an EMBL/GenBank/DDBJ whole genome shotgun (WGS) entry which is preliminary data.</text>
</comment>
<reference evidence="1 2" key="1">
    <citation type="submission" date="2020-07" db="EMBL/GenBank/DDBJ databases">
        <title>Genomic Encyclopedia of Type Strains, Phase III (KMG-III): the genomes of soil and plant-associated and newly described type strains.</title>
        <authorList>
            <person name="Whitman W."/>
        </authorList>
    </citation>
    <scope>NUCLEOTIDE SEQUENCE [LARGE SCALE GENOMIC DNA]</scope>
    <source>
        <strain evidence="1 2">DSM 11255</strain>
    </source>
</reference>
<evidence type="ECO:0000313" key="2">
    <source>
        <dbReference type="Proteomes" id="UP000604066"/>
    </source>
</evidence>
<dbReference type="EMBL" id="JACCBS010000001">
    <property type="protein sequence ID" value="NYE57142.1"/>
    <property type="molecule type" value="Genomic_DNA"/>
</dbReference>
<accession>A0ABX2R9B7</accession>
<keyword evidence="2" id="KW-1185">Reference proteome</keyword>
<organism evidence="1 2">
    <name type="scientific">Carboxydothermus ferrireducens DSM 11255</name>
    <dbReference type="NCBI Taxonomy" id="1119529"/>
    <lineage>
        <taxon>Bacteria</taxon>
        <taxon>Bacillati</taxon>
        <taxon>Bacillota</taxon>
        <taxon>Clostridia</taxon>
        <taxon>Thermoanaerobacterales</taxon>
        <taxon>Thermoanaerobacteraceae</taxon>
        <taxon>Carboxydothermus</taxon>
    </lineage>
</organism>
<proteinExistence type="predicted"/>
<dbReference type="Proteomes" id="UP000604066">
    <property type="component" value="Unassembled WGS sequence"/>
</dbReference>
<evidence type="ECO:0000313" key="1">
    <source>
        <dbReference type="EMBL" id="NYE57142.1"/>
    </source>
</evidence>
<name>A0ABX2R9B7_9THEO</name>